<gene>
    <name evidence="1" type="ORF">QJS04_geneDACA001333</name>
</gene>
<reference evidence="1" key="1">
    <citation type="journal article" date="2023" name="Nat. Commun.">
        <title>Diploid and tetraploid genomes of Acorus and the evolution of monocots.</title>
        <authorList>
            <person name="Ma L."/>
            <person name="Liu K.W."/>
            <person name="Li Z."/>
            <person name="Hsiao Y.Y."/>
            <person name="Qi Y."/>
            <person name="Fu T."/>
            <person name="Tang G.D."/>
            <person name="Zhang D."/>
            <person name="Sun W.H."/>
            <person name="Liu D.K."/>
            <person name="Li Y."/>
            <person name="Chen G.Z."/>
            <person name="Liu X.D."/>
            <person name="Liao X.Y."/>
            <person name="Jiang Y.T."/>
            <person name="Yu X."/>
            <person name="Hao Y."/>
            <person name="Huang J."/>
            <person name="Zhao X.W."/>
            <person name="Ke S."/>
            <person name="Chen Y.Y."/>
            <person name="Wu W.L."/>
            <person name="Hsu J.L."/>
            <person name="Lin Y.F."/>
            <person name="Huang M.D."/>
            <person name="Li C.Y."/>
            <person name="Huang L."/>
            <person name="Wang Z.W."/>
            <person name="Zhao X."/>
            <person name="Zhong W.Y."/>
            <person name="Peng D.H."/>
            <person name="Ahmad S."/>
            <person name="Lan S."/>
            <person name="Zhang J.S."/>
            <person name="Tsai W.C."/>
            <person name="Van de Peer Y."/>
            <person name="Liu Z.J."/>
        </authorList>
    </citation>
    <scope>NUCLEOTIDE SEQUENCE</scope>
    <source>
        <strain evidence="1">SCP</strain>
    </source>
</reference>
<protein>
    <submittedName>
        <fullName evidence="1">Uncharacterized protein</fullName>
    </submittedName>
</protein>
<organism evidence="1 2">
    <name type="scientific">Acorus gramineus</name>
    <name type="common">Dwarf sweet flag</name>
    <dbReference type="NCBI Taxonomy" id="55184"/>
    <lineage>
        <taxon>Eukaryota</taxon>
        <taxon>Viridiplantae</taxon>
        <taxon>Streptophyta</taxon>
        <taxon>Embryophyta</taxon>
        <taxon>Tracheophyta</taxon>
        <taxon>Spermatophyta</taxon>
        <taxon>Magnoliopsida</taxon>
        <taxon>Liliopsida</taxon>
        <taxon>Acoraceae</taxon>
        <taxon>Acorus</taxon>
    </lineage>
</organism>
<dbReference type="EMBL" id="JAUJYN010000010">
    <property type="protein sequence ID" value="KAK1262555.1"/>
    <property type="molecule type" value="Genomic_DNA"/>
</dbReference>
<evidence type="ECO:0000313" key="1">
    <source>
        <dbReference type="EMBL" id="KAK1262555.1"/>
    </source>
</evidence>
<accession>A0AAV9AF12</accession>
<dbReference type="Proteomes" id="UP001179952">
    <property type="component" value="Unassembled WGS sequence"/>
</dbReference>
<evidence type="ECO:0000313" key="2">
    <source>
        <dbReference type="Proteomes" id="UP001179952"/>
    </source>
</evidence>
<sequence>MSDNQPTWRNIKTKTTVSITGSPLGDVYSDKGGLHSEDVPVTLIELGHAWEIYGSQF</sequence>
<comment type="caution">
    <text evidence="1">The sequence shown here is derived from an EMBL/GenBank/DDBJ whole genome shotgun (WGS) entry which is preliminary data.</text>
</comment>
<dbReference type="AlphaFoldDB" id="A0AAV9AF12"/>
<proteinExistence type="predicted"/>
<reference evidence="1" key="2">
    <citation type="submission" date="2023-06" db="EMBL/GenBank/DDBJ databases">
        <authorList>
            <person name="Ma L."/>
            <person name="Liu K.-W."/>
            <person name="Li Z."/>
            <person name="Hsiao Y.-Y."/>
            <person name="Qi Y."/>
            <person name="Fu T."/>
            <person name="Tang G."/>
            <person name="Zhang D."/>
            <person name="Sun W.-H."/>
            <person name="Liu D.-K."/>
            <person name="Li Y."/>
            <person name="Chen G.-Z."/>
            <person name="Liu X.-D."/>
            <person name="Liao X.-Y."/>
            <person name="Jiang Y.-T."/>
            <person name="Yu X."/>
            <person name="Hao Y."/>
            <person name="Huang J."/>
            <person name="Zhao X.-W."/>
            <person name="Ke S."/>
            <person name="Chen Y.-Y."/>
            <person name="Wu W.-L."/>
            <person name="Hsu J.-L."/>
            <person name="Lin Y.-F."/>
            <person name="Huang M.-D."/>
            <person name="Li C.-Y."/>
            <person name="Huang L."/>
            <person name="Wang Z.-W."/>
            <person name="Zhao X."/>
            <person name="Zhong W.-Y."/>
            <person name="Peng D.-H."/>
            <person name="Ahmad S."/>
            <person name="Lan S."/>
            <person name="Zhang J.-S."/>
            <person name="Tsai W.-C."/>
            <person name="Van De Peer Y."/>
            <person name="Liu Z.-J."/>
        </authorList>
    </citation>
    <scope>NUCLEOTIDE SEQUENCE</scope>
    <source>
        <strain evidence="1">SCP</strain>
        <tissue evidence="1">Leaves</tissue>
    </source>
</reference>
<name>A0AAV9AF12_ACOGR</name>
<keyword evidence="2" id="KW-1185">Reference proteome</keyword>